<keyword evidence="1" id="KW-0472">Membrane</keyword>
<gene>
    <name evidence="3" type="ORF">C5O23_01495</name>
</gene>
<feature type="domain" description="DUF1648" evidence="2">
    <location>
        <begin position="30"/>
        <end position="56"/>
    </location>
</feature>
<dbReference type="AlphaFoldDB" id="A0A2V1IMF0"/>
<protein>
    <submittedName>
        <fullName evidence="3">DUF1648 domain-containing protein</fullName>
    </submittedName>
</protein>
<dbReference type="EMBL" id="PUEC01000002">
    <property type="protein sequence ID" value="PWB04259.1"/>
    <property type="molecule type" value="Genomic_DNA"/>
</dbReference>
<name>A0A2V1IMF0_9BACT</name>
<accession>A0A2V1IMF0</accession>
<evidence type="ECO:0000313" key="3">
    <source>
        <dbReference type="EMBL" id="PWB04259.1"/>
    </source>
</evidence>
<sequence>MLIYYSHLFLNKLLIQLGISCYLITQYDLIPIHWDISGAIDSYGSPSVSLIIPLLSLITWGMIFFVKNHPDWWNVRNEIKKSAAGISIIRQMFDCMTAWSMILMTFLMYSMLRGKLFLIGLMFIFALLACIIVFFIKRINCPDKES</sequence>
<keyword evidence="1" id="KW-0812">Transmembrane</keyword>
<comment type="caution">
    <text evidence="3">The sequence shown here is derived from an EMBL/GenBank/DDBJ whole genome shotgun (WGS) entry which is preliminary data.</text>
</comment>
<dbReference type="GeneID" id="97805009"/>
<feature type="transmembrane region" description="Helical" evidence="1">
    <location>
        <begin position="87"/>
        <end position="110"/>
    </location>
</feature>
<proteinExistence type="predicted"/>
<dbReference type="Pfam" id="PF07853">
    <property type="entry name" value="DUF1648"/>
    <property type="match status" value="1"/>
</dbReference>
<feature type="transmembrane region" description="Helical" evidence="1">
    <location>
        <begin position="9"/>
        <end position="27"/>
    </location>
</feature>
<feature type="transmembrane region" description="Helical" evidence="1">
    <location>
        <begin position="47"/>
        <end position="66"/>
    </location>
</feature>
<organism evidence="3 4">
    <name type="scientific">Duncaniella muris</name>
    <dbReference type="NCBI Taxonomy" id="2094150"/>
    <lineage>
        <taxon>Bacteria</taxon>
        <taxon>Pseudomonadati</taxon>
        <taxon>Bacteroidota</taxon>
        <taxon>Bacteroidia</taxon>
        <taxon>Bacteroidales</taxon>
        <taxon>Muribaculaceae</taxon>
        <taxon>Duncaniella</taxon>
    </lineage>
</organism>
<keyword evidence="1" id="KW-1133">Transmembrane helix</keyword>
<dbReference type="InterPro" id="IPR012867">
    <property type="entry name" value="DUF1648"/>
</dbReference>
<keyword evidence="4" id="KW-1185">Reference proteome</keyword>
<dbReference type="Proteomes" id="UP000244905">
    <property type="component" value="Unassembled WGS sequence"/>
</dbReference>
<evidence type="ECO:0000313" key="4">
    <source>
        <dbReference type="Proteomes" id="UP000244905"/>
    </source>
</evidence>
<reference evidence="4" key="1">
    <citation type="submission" date="2018-02" db="EMBL/GenBank/DDBJ databases">
        <authorList>
            <person name="Clavel T."/>
            <person name="Strowig T."/>
        </authorList>
    </citation>
    <scope>NUCLEOTIDE SEQUENCE [LARGE SCALE GENOMIC DNA]</scope>
    <source>
        <strain evidence="4">DSM 103720</strain>
    </source>
</reference>
<evidence type="ECO:0000259" key="2">
    <source>
        <dbReference type="Pfam" id="PF07853"/>
    </source>
</evidence>
<feature type="transmembrane region" description="Helical" evidence="1">
    <location>
        <begin position="116"/>
        <end position="136"/>
    </location>
</feature>
<evidence type="ECO:0000256" key="1">
    <source>
        <dbReference type="SAM" id="Phobius"/>
    </source>
</evidence>
<dbReference type="RefSeq" id="WP_107031183.1">
    <property type="nucleotide sequence ID" value="NZ_PUEC01000002.1"/>
</dbReference>